<comment type="subcellular location">
    <subcellularLocation>
        <location evidence="1">Nucleus</location>
    </subcellularLocation>
</comment>
<reference evidence="10" key="1">
    <citation type="submission" date="2021-03" db="EMBL/GenBank/DDBJ databases">
        <title>Revisited historic fungal species revealed as producer of novel bioactive compounds through whole genome sequencing and comparative genomics.</title>
        <authorList>
            <person name="Vignolle G.A."/>
            <person name="Hochenegger N."/>
            <person name="Mach R.L."/>
            <person name="Mach-Aigner A.R."/>
            <person name="Javad Rahimi M."/>
            <person name="Salim K.A."/>
            <person name="Chan C.M."/>
            <person name="Lim L.B.L."/>
            <person name="Cai F."/>
            <person name="Druzhinina I.S."/>
            <person name="U'Ren J.M."/>
            <person name="Derntl C."/>
        </authorList>
    </citation>
    <scope>NUCLEOTIDE SEQUENCE</scope>
    <source>
        <strain evidence="10">TUCIM 5799</strain>
    </source>
</reference>
<dbReference type="InterPro" id="IPR050613">
    <property type="entry name" value="Sec_Metabolite_Reg"/>
</dbReference>
<dbReference type="InterPro" id="IPR001138">
    <property type="entry name" value="Zn2Cys6_DnaBD"/>
</dbReference>
<gene>
    <name evidence="10" type="ORF">JX265_007118</name>
</gene>
<dbReference type="AlphaFoldDB" id="A0A9P9WKS0"/>
<accession>A0A9P9WKS0</accession>
<feature type="domain" description="CHY-type" evidence="9">
    <location>
        <begin position="732"/>
        <end position="809"/>
    </location>
</feature>
<keyword evidence="11" id="KW-1185">Reference proteome</keyword>
<dbReference type="SMART" id="SM00066">
    <property type="entry name" value="GAL4"/>
    <property type="match status" value="1"/>
</dbReference>
<dbReference type="InterPro" id="IPR008913">
    <property type="entry name" value="Znf_CHY"/>
</dbReference>
<dbReference type="InterPro" id="IPR037274">
    <property type="entry name" value="Znf_CHY_sf"/>
</dbReference>
<dbReference type="GO" id="GO:0008270">
    <property type="term" value="F:zinc ion binding"/>
    <property type="evidence" value="ECO:0007669"/>
    <property type="project" value="UniProtKB-KW"/>
</dbReference>
<evidence type="ECO:0000256" key="5">
    <source>
        <dbReference type="ARBA" id="ARBA00023242"/>
    </source>
</evidence>
<dbReference type="CDD" id="cd00067">
    <property type="entry name" value="GAL4"/>
    <property type="match status" value="1"/>
</dbReference>
<dbReference type="SUPFAM" id="SSF57701">
    <property type="entry name" value="Zn2/Cys6 DNA-binding domain"/>
    <property type="match status" value="1"/>
</dbReference>
<evidence type="ECO:0000256" key="3">
    <source>
        <dbReference type="ARBA" id="ARBA00022771"/>
    </source>
</evidence>
<evidence type="ECO:0000256" key="2">
    <source>
        <dbReference type="ARBA" id="ARBA00022723"/>
    </source>
</evidence>
<feature type="region of interest" description="Disordered" evidence="7">
    <location>
        <begin position="672"/>
        <end position="703"/>
    </location>
</feature>
<dbReference type="GO" id="GO:0005634">
    <property type="term" value="C:nucleus"/>
    <property type="evidence" value="ECO:0007669"/>
    <property type="project" value="UniProtKB-SubCell"/>
</dbReference>
<dbReference type="PROSITE" id="PS51266">
    <property type="entry name" value="ZF_CHY"/>
    <property type="match status" value="1"/>
</dbReference>
<dbReference type="EMBL" id="JAFIMR010000017">
    <property type="protein sequence ID" value="KAI1868295.1"/>
    <property type="molecule type" value="Genomic_DNA"/>
</dbReference>
<evidence type="ECO:0000256" key="7">
    <source>
        <dbReference type="SAM" id="MobiDB-lite"/>
    </source>
</evidence>
<dbReference type="GO" id="GO:0000981">
    <property type="term" value="F:DNA-binding transcription factor activity, RNA polymerase II-specific"/>
    <property type="evidence" value="ECO:0007669"/>
    <property type="project" value="InterPro"/>
</dbReference>
<dbReference type="PANTHER" id="PTHR31001">
    <property type="entry name" value="UNCHARACTERIZED TRANSCRIPTIONAL REGULATORY PROTEIN"/>
    <property type="match status" value="1"/>
</dbReference>
<keyword evidence="4" id="KW-0862">Zinc</keyword>
<dbReference type="GO" id="GO:0006351">
    <property type="term" value="P:DNA-templated transcription"/>
    <property type="evidence" value="ECO:0007669"/>
    <property type="project" value="InterPro"/>
</dbReference>
<keyword evidence="5" id="KW-0539">Nucleus</keyword>
<sequence>MQKRRTRPDPVSCESCRSKKLKCNRAQPCSNCATRDLTCSFRAPSQKRAQQSSAPSNNIDILSKRIDRLEALILSGNTSNTTPKTSRSGPEPVIAEATASRLDQGPDQDLQALENIGTGDISAFLTLSKDPAFMISGIHDILETQGRAETPGPASEVIAFSNRPVAFPPFRSASLLFDNYETNVDHVCRILHNPTVQSRMQTFYLSISQQEPVSVAEAALFLSILALSSFFYPPSPSSETSITERDAVGLSRYWSTCALEVLHQSQQRTLSWTLEHVQTYILLSFVTYHLDGFSAKGRYMSTAAISGARELRLHRLDTEAGSIDESRLSPRDKIDREVKRRVFWHLTATDWLHATISGPQEGMYFIQLNQVSVRLPLDCNDNEISFGQSPEAIGVTRPTSMTFYLARVRLAHICRQMADTIPLETSALTRIPYDHIMVLDQKLEDFLCDLPFYLRLDNESRARSRVLETVFPKIPIMRYCIAAAAHSRRCRLHHRFLLRLSSDPRYGYSRRACLASARAVVQCYHDAGDGPDAPSPSTATARMAMAVHYTHLALVIMVMDLCFNKTEADHGQRRAEVKEALGMLEAARHVSPLVERSLNALHEVLRKHGIELGSQATSLCRDTSDLNRCHESAGSQYDFSSFVAISGQGPEDLGLGIGTSFDDLWQFAEQPDIGLDTSSGAPTSKFGERPSHRPDRNSSGSTALNSHELILPAAAQHSDTMCIAGMGNRTRTDPSSLARSKHVLNAQVSIRSPCCRKWFDCAECHHENETHALRPTLEMTFACKKCRKCFRKEVEQFEEADEYCPHCDNHFVLEAVVPKPALRVEGEDARVDNRMLKDDRAREHRDELRTVFDIDKDADRLG</sequence>
<dbReference type="SUPFAM" id="SSF161219">
    <property type="entry name" value="CHY zinc finger-like"/>
    <property type="match status" value="1"/>
</dbReference>
<dbReference type="Proteomes" id="UP000829685">
    <property type="component" value="Unassembled WGS sequence"/>
</dbReference>
<evidence type="ECO:0000256" key="4">
    <source>
        <dbReference type="ARBA" id="ARBA00022833"/>
    </source>
</evidence>
<keyword evidence="2" id="KW-0479">Metal-binding</keyword>
<feature type="domain" description="Zn(2)-C6 fungal-type" evidence="8">
    <location>
        <begin position="12"/>
        <end position="41"/>
    </location>
</feature>
<dbReference type="InterPro" id="IPR036864">
    <property type="entry name" value="Zn2-C6_fun-type_DNA-bd_sf"/>
</dbReference>
<dbReference type="CDD" id="cd12148">
    <property type="entry name" value="fungal_TF_MHR"/>
    <property type="match status" value="1"/>
</dbReference>
<dbReference type="Pfam" id="PF00172">
    <property type="entry name" value="Zn_clus"/>
    <property type="match status" value="1"/>
</dbReference>
<evidence type="ECO:0000313" key="11">
    <source>
        <dbReference type="Proteomes" id="UP000829685"/>
    </source>
</evidence>
<dbReference type="PROSITE" id="PS50048">
    <property type="entry name" value="ZN2_CY6_FUNGAL_2"/>
    <property type="match status" value="1"/>
</dbReference>
<protein>
    <recommendedName>
        <fullName evidence="12">Zn(2)-C6 fungal-type domain-containing protein</fullName>
    </recommendedName>
</protein>
<evidence type="ECO:0000313" key="10">
    <source>
        <dbReference type="EMBL" id="KAI1868295.1"/>
    </source>
</evidence>
<keyword evidence="3 6" id="KW-0863">Zinc-finger</keyword>
<evidence type="ECO:0000256" key="6">
    <source>
        <dbReference type="PROSITE-ProRule" id="PRU00601"/>
    </source>
</evidence>
<dbReference type="Gene3D" id="4.10.240.10">
    <property type="entry name" value="Zn(2)-C6 fungal-type DNA-binding domain"/>
    <property type="match status" value="1"/>
</dbReference>
<proteinExistence type="predicted"/>
<comment type="caution">
    <text evidence="10">The sequence shown here is derived from an EMBL/GenBank/DDBJ whole genome shotgun (WGS) entry which is preliminary data.</text>
</comment>
<dbReference type="InterPro" id="IPR007219">
    <property type="entry name" value="XnlR_reg_dom"/>
</dbReference>
<organism evidence="10 11">
    <name type="scientific">Neoarthrinium moseri</name>
    <dbReference type="NCBI Taxonomy" id="1658444"/>
    <lineage>
        <taxon>Eukaryota</taxon>
        <taxon>Fungi</taxon>
        <taxon>Dikarya</taxon>
        <taxon>Ascomycota</taxon>
        <taxon>Pezizomycotina</taxon>
        <taxon>Sordariomycetes</taxon>
        <taxon>Xylariomycetidae</taxon>
        <taxon>Amphisphaeriales</taxon>
        <taxon>Apiosporaceae</taxon>
        <taxon>Neoarthrinium</taxon>
    </lineage>
</organism>
<dbReference type="GO" id="GO:0003677">
    <property type="term" value="F:DNA binding"/>
    <property type="evidence" value="ECO:0007669"/>
    <property type="project" value="InterPro"/>
</dbReference>
<evidence type="ECO:0000256" key="1">
    <source>
        <dbReference type="ARBA" id="ARBA00004123"/>
    </source>
</evidence>
<evidence type="ECO:0000259" key="8">
    <source>
        <dbReference type="PROSITE" id="PS50048"/>
    </source>
</evidence>
<evidence type="ECO:0000259" key="9">
    <source>
        <dbReference type="PROSITE" id="PS51266"/>
    </source>
</evidence>
<feature type="compositionally biased region" description="Basic and acidic residues" evidence="7">
    <location>
        <begin position="686"/>
        <end position="696"/>
    </location>
</feature>
<dbReference type="PANTHER" id="PTHR31001:SF90">
    <property type="entry name" value="CENTROMERE DNA-BINDING PROTEIN COMPLEX CBF3 SUBUNIT B"/>
    <property type="match status" value="1"/>
</dbReference>
<name>A0A9P9WKS0_9PEZI</name>
<dbReference type="PROSITE" id="PS00463">
    <property type="entry name" value="ZN2_CY6_FUNGAL_1"/>
    <property type="match status" value="1"/>
</dbReference>
<evidence type="ECO:0008006" key="12">
    <source>
        <dbReference type="Google" id="ProtNLM"/>
    </source>
</evidence>
<dbReference type="Pfam" id="PF04082">
    <property type="entry name" value="Fungal_trans"/>
    <property type="match status" value="1"/>
</dbReference>